<dbReference type="AlphaFoldDB" id="A0A2N7VX60"/>
<dbReference type="SUPFAM" id="SSF52540">
    <property type="entry name" value="P-loop containing nucleoside triphosphate hydrolases"/>
    <property type="match status" value="1"/>
</dbReference>
<dbReference type="PANTHER" id="PTHR10000:SF8">
    <property type="entry name" value="HAD SUPERFAMILY HYDROLASE-LIKE, TYPE 3"/>
    <property type="match status" value="1"/>
</dbReference>
<dbReference type="GO" id="GO:0005829">
    <property type="term" value="C:cytosol"/>
    <property type="evidence" value="ECO:0007669"/>
    <property type="project" value="TreeGrafter"/>
</dbReference>
<dbReference type="RefSeq" id="WP_102644794.1">
    <property type="nucleotide sequence ID" value="NZ_PNYA01000005.1"/>
</dbReference>
<comment type="caution">
    <text evidence="1">The sequence shown here is derived from an EMBL/GenBank/DDBJ whole genome shotgun (WGS) entry which is preliminary data.</text>
</comment>
<dbReference type="GO" id="GO:0016791">
    <property type="term" value="F:phosphatase activity"/>
    <property type="evidence" value="ECO:0007669"/>
    <property type="project" value="TreeGrafter"/>
</dbReference>
<dbReference type="SUPFAM" id="SSF56784">
    <property type="entry name" value="HAD-like"/>
    <property type="match status" value="1"/>
</dbReference>
<keyword evidence="2" id="KW-1185">Reference proteome</keyword>
<reference evidence="1 2" key="1">
    <citation type="submission" date="2018-01" db="EMBL/GenBank/DDBJ databases">
        <title>Whole genome analyses suggest that Burkholderia sensu lato contains two further novel genera in the rhizoxinica-symbiotica group Mycetohabitans gen. nov., and Trinickia gen. nov.: implications for the evolution of diazotrophy and nodulation in the Burkholderiaceae.</title>
        <authorList>
            <person name="Estrada-de los Santos P."/>
            <person name="Palmer M."/>
            <person name="Chavez-Ramirez B."/>
            <person name="Beukes C."/>
            <person name="Steenkamp E.T."/>
            <person name="Hirsch A.M."/>
            <person name="Manyaka P."/>
            <person name="Maluk M."/>
            <person name="Lafos M."/>
            <person name="Crook M."/>
            <person name="Gross E."/>
            <person name="Simon M.F."/>
            <person name="Bueno dos Reis Junior F."/>
            <person name="Poole P.S."/>
            <person name="Venter S.N."/>
            <person name="James E.K."/>
        </authorList>
    </citation>
    <scope>NUCLEOTIDE SEQUENCE [LARGE SCALE GENOMIC DNA]</scope>
    <source>
        <strain evidence="1 2">GIMN1.004</strain>
    </source>
</reference>
<dbReference type="InterPro" id="IPR023214">
    <property type="entry name" value="HAD_sf"/>
</dbReference>
<dbReference type="OrthoDB" id="9768060at2"/>
<dbReference type="Pfam" id="PF08282">
    <property type="entry name" value="Hydrolase_3"/>
    <property type="match status" value="2"/>
</dbReference>
<proteinExistence type="predicted"/>
<dbReference type="InterPro" id="IPR027417">
    <property type="entry name" value="P-loop_NTPase"/>
</dbReference>
<dbReference type="NCBIfam" id="TIGR01484">
    <property type="entry name" value="HAD-SF-IIB"/>
    <property type="match status" value="1"/>
</dbReference>
<name>A0A2N7VX60_9BURK</name>
<evidence type="ECO:0000313" key="2">
    <source>
        <dbReference type="Proteomes" id="UP000235616"/>
    </source>
</evidence>
<dbReference type="Gene3D" id="3.40.50.1000">
    <property type="entry name" value="HAD superfamily/HAD-like"/>
    <property type="match status" value="1"/>
</dbReference>
<dbReference type="EMBL" id="PNYA01000005">
    <property type="protein sequence ID" value="PMS21728.1"/>
    <property type="molecule type" value="Genomic_DNA"/>
</dbReference>
<evidence type="ECO:0000313" key="1">
    <source>
        <dbReference type="EMBL" id="PMS21728.1"/>
    </source>
</evidence>
<dbReference type="Gene3D" id="3.90.1070.10">
    <property type="match status" value="1"/>
</dbReference>
<protein>
    <submittedName>
        <fullName evidence="1">Haloacid dehalogenase</fullName>
    </submittedName>
</protein>
<dbReference type="InterPro" id="IPR006379">
    <property type="entry name" value="HAD-SF_hydro_IIB"/>
</dbReference>
<organism evidence="1 2">
    <name type="scientific">Trinickia dabaoshanensis</name>
    <dbReference type="NCBI Taxonomy" id="564714"/>
    <lineage>
        <taxon>Bacteria</taxon>
        <taxon>Pseudomonadati</taxon>
        <taxon>Pseudomonadota</taxon>
        <taxon>Betaproteobacteria</taxon>
        <taxon>Burkholderiales</taxon>
        <taxon>Burkholderiaceae</taxon>
        <taxon>Trinickia</taxon>
    </lineage>
</organism>
<dbReference type="Proteomes" id="UP000235616">
    <property type="component" value="Unassembled WGS sequence"/>
</dbReference>
<gene>
    <name evidence="1" type="ORF">C0Z18_07730</name>
</gene>
<accession>A0A2N7VX60</accession>
<dbReference type="PANTHER" id="PTHR10000">
    <property type="entry name" value="PHOSPHOSERINE PHOSPHATASE"/>
    <property type="match status" value="1"/>
</dbReference>
<sequence>MRFVALATDYDNTIATDGRVSDDTWSALERLRQSGRHLILVSGRELEDLRSICPRLDLFSRVVAENGGVLYRPDRGEKRLLAPAPPQAFVDALRKHGMHRFSVSETLVATMKPNEQIALEAIRDLGLDLHVVFNGDAVMILAPGVTKATGLRAALDELDLSPLNVAGVGDAENDHPLLEACGFSVAVANALPALKAHADWVTPSESGRGVSELANALVEDDLSSRTAALDRCKLLLGHRRTRRGDEAPFLLDAHGTIALLAGPSGGGKSTVTAALLERLRHAGYQACIFDPEGDYGHEGDLVALGDAHTMPTLDSAVQLLGNAKQSVAVNLLRVPLIERPRFCASLLLRLQALRVQTGRPHWLVFEEAHQLFPADWNPADESLPAMLETALAVTVHPDQVAPALLRQVDTALVTGAHPDKTIAAFGEALGCRPPALDGIDSLERGQLLVWRPKDASRADGTNAIEVVTVEPGTTQRRRHHRKYAEGLLIPERSFYFRGPDGRLNLRAHNLVLFLEIADGVDPETWQFHLRRGDYSQWFGEVIGDEELASEAHSIEREDALDAAGSRAKIREAVERRYTQPDNPSLPPLRQS</sequence>
<dbReference type="Gene3D" id="3.40.50.300">
    <property type="entry name" value="P-loop containing nucleotide triphosphate hydrolases"/>
    <property type="match status" value="1"/>
</dbReference>
<dbReference type="GO" id="GO:0000287">
    <property type="term" value="F:magnesium ion binding"/>
    <property type="evidence" value="ECO:0007669"/>
    <property type="project" value="TreeGrafter"/>
</dbReference>
<dbReference type="InterPro" id="IPR036412">
    <property type="entry name" value="HAD-like_sf"/>
</dbReference>